<sequence>MYILKLRTRSFILKNIKLRESLTQSSSVTCGSPKAIADFVHDEHLLKVKNYRLKEEIAHMTSLAAKYARKSYGNNTSASSSLIHSNSIDLEVVALGVEEPDITRNIIVEEDLLRSLPSPTDIDKSTAM</sequence>
<dbReference type="Proteomes" id="UP001630127">
    <property type="component" value="Unassembled WGS sequence"/>
</dbReference>
<evidence type="ECO:0000313" key="1">
    <source>
        <dbReference type="EMBL" id="KAL3516117.1"/>
    </source>
</evidence>
<organism evidence="1 2">
    <name type="scientific">Cinchona calisaya</name>
    <dbReference type="NCBI Taxonomy" id="153742"/>
    <lineage>
        <taxon>Eukaryota</taxon>
        <taxon>Viridiplantae</taxon>
        <taxon>Streptophyta</taxon>
        <taxon>Embryophyta</taxon>
        <taxon>Tracheophyta</taxon>
        <taxon>Spermatophyta</taxon>
        <taxon>Magnoliopsida</taxon>
        <taxon>eudicotyledons</taxon>
        <taxon>Gunneridae</taxon>
        <taxon>Pentapetalae</taxon>
        <taxon>asterids</taxon>
        <taxon>lamiids</taxon>
        <taxon>Gentianales</taxon>
        <taxon>Rubiaceae</taxon>
        <taxon>Cinchonoideae</taxon>
        <taxon>Cinchoneae</taxon>
        <taxon>Cinchona</taxon>
    </lineage>
</organism>
<dbReference type="AlphaFoldDB" id="A0ABD2Z9G2"/>
<gene>
    <name evidence="1" type="ORF">ACH5RR_023019</name>
</gene>
<dbReference type="EMBL" id="JBJUIK010000010">
    <property type="protein sequence ID" value="KAL3516117.1"/>
    <property type="molecule type" value="Genomic_DNA"/>
</dbReference>
<reference evidence="1 2" key="1">
    <citation type="submission" date="2024-11" db="EMBL/GenBank/DDBJ databases">
        <title>A near-complete genome assembly of Cinchona calisaya.</title>
        <authorList>
            <person name="Lian D.C."/>
            <person name="Zhao X.W."/>
            <person name="Wei L."/>
        </authorList>
    </citation>
    <scope>NUCLEOTIDE SEQUENCE [LARGE SCALE GENOMIC DNA]</scope>
    <source>
        <tissue evidence="1">Nenye</tissue>
    </source>
</reference>
<name>A0ABD2Z9G2_9GENT</name>
<proteinExistence type="predicted"/>
<accession>A0ABD2Z9G2</accession>
<keyword evidence="2" id="KW-1185">Reference proteome</keyword>
<protein>
    <submittedName>
        <fullName evidence="1">Uncharacterized protein</fullName>
    </submittedName>
</protein>
<evidence type="ECO:0000313" key="2">
    <source>
        <dbReference type="Proteomes" id="UP001630127"/>
    </source>
</evidence>
<comment type="caution">
    <text evidence="1">The sequence shown here is derived from an EMBL/GenBank/DDBJ whole genome shotgun (WGS) entry which is preliminary data.</text>
</comment>